<accession>A0AAV6JS33</accession>
<feature type="region of interest" description="Disordered" evidence="1">
    <location>
        <begin position="189"/>
        <end position="212"/>
    </location>
</feature>
<protein>
    <submittedName>
        <fullName evidence="2">Uncharacterized protein</fullName>
    </submittedName>
</protein>
<dbReference type="AlphaFoldDB" id="A0AAV6JS33"/>
<comment type="caution">
    <text evidence="2">The sequence shown here is derived from an EMBL/GenBank/DDBJ whole genome shotgun (WGS) entry which is preliminary data.</text>
</comment>
<evidence type="ECO:0000313" key="3">
    <source>
        <dbReference type="Proteomes" id="UP000823749"/>
    </source>
</evidence>
<keyword evidence="3" id="KW-1185">Reference proteome</keyword>
<organism evidence="2 3">
    <name type="scientific">Rhododendron griersonianum</name>
    <dbReference type="NCBI Taxonomy" id="479676"/>
    <lineage>
        <taxon>Eukaryota</taxon>
        <taxon>Viridiplantae</taxon>
        <taxon>Streptophyta</taxon>
        <taxon>Embryophyta</taxon>
        <taxon>Tracheophyta</taxon>
        <taxon>Spermatophyta</taxon>
        <taxon>Magnoliopsida</taxon>
        <taxon>eudicotyledons</taxon>
        <taxon>Gunneridae</taxon>
        <taxon>Pentapetalae</taxon>
        <taxon>asterids</taxon>
        <taxon>Ericales</taxon>
        <taxon>Ericaceae</taxon>
        <taxon>Ericoideae</taxon>
        <taxon>Rhodoreae</taxon>
        <taxon>Rhododendron</taxon>
    </lineage>
</organism>
<name>A0AAV6JS33_9ERIC</name>
<evidence type="ECO:0000313" key="2">
    <source>
        <dbReference type="EMBL" id="KAG5542897.1"/>
    </source>
</evidence>
<sequence length="212" mass="23269">MNFQYFPPTVEGERITVSPPNAVELQGAAKWKGCLVGHFMDKKIPFLAVRSVAFKKWADYGLTVAIAIKYLWRPVKCGSCKVFGHSNCSQKVVQAPEGVTDPIKAAPKGQLMDKEDTSGMVMVLEAAEVHLDSCEVMHKESLGATSIRTVPSSSKVMEEPHYGPLPDVLGEGMEDLDALFQALTSMEMVDTYKPKEGKNPGATKRGRKPKNR</sequence>
<evidence type="ECO:0000256" key="1">
    <source>
        <dbReference type="SAM" id="MobiDB-lite"/>
    </source>
</evidence>
<reference evidence="2 3" key="1">
    <citation type="submission" date="2020-08" db="EMBL/GenBank/DDBJ databases">
        <title>Plant Genome Project.</title>
        <authorList>
            <person name="Zhang R.-G."/>
        </authorList>
    </citation>
    <scope>NUCLEOTIDE SEQUENCE [LARGE SCALE GENOMIC DNA]</scope>
    <source>
        <strain evidence="2">WSP0</strain>
        <tissue evidence="2">Leaf</tissue>
    </source>
</reference>
<dbReference type="EMBL" id="JACTNZ010000006">
    <property type="protein sequence ID" value="KAG5542897.1"/>
    <property type="molecule type" value="Genomic_DNA"/>
</dbReference>
<dbReference type="Proteomes" id="UP000823749">
    <property type="component" value="Chromosome 6"/>
</dbReference>
<gene>
    <name evidence="2" type="ORF">RHGRI_015852</name>
</gene>
<proteinExistence type="predicted"/>